<evidence type="ECO:0000256" key="3">
    <source>
        <dbReference type="ARBA" id="ARBA00023014"/>
    </source>
</evidence>
<dbReference type="PANTHER" id="PTHR43312">
    <property type="entry name" value="D-THREO-ALDOSE 1-DEHYDROGENASE"/>
    <property type="match status" value="1"/>
</dbReference>
<comment type="caution">
    <text evidence="5">The sequence shown here is derived from an EMBL/GenBank/DDBJ whole genome shotgun (WGS) entry which is preliminary data.</text>
</comment>
<protein>
    <submittedName>
        <fullName evidence="5">Aldo/keto reductase</fullName>
    </submittedName>
</protein>
<keyword evidence="3" id="KW-0411">Iron-sulfur</keyword>
<dbReference type="Gene3D" id="3.20.20.100">
    <property type="entry name" value="NADP-dependent oxidoreductase domain"/>
    <property type="match status" value="1"/>
</dbReference>
<name>A0ABR9V5G1_9CHRO</name>
<proteinExistence type="predicted"/>
<dbReference type="Pfam" id="PF13187">
    <property type="entry name" value="Fer4_9"/>
    <property type="match status" value="1"/>
</dbReference>
<gene>
    <name evidence="5" type="ORF">IQ215_08585</name>
</gene>
<evidence type="ECO:0000256" key="2">
    <source>
        <dbReference type="ARBA" id="ARBA00023004"/>
    </source>
</evidence>
<dbReference type="SUPFAM" id="SSF46548">
    <property type="entry name" value="alpha-helical ferredoxin"/>
    <property type="match status" value="1"/>
</dbReference>
<dbReference type="InterPro" id="IPR023210">
    <property type="entry name" value="NADP_OxRdtase_dom"/>
</dbReference>
<dbReference type="Proteomes" id="UP000654604">
    <property type="component" value="Unassembled WGS sequence"/>
</dbReference>
<dbReference type="InterPro" id="IPR017896">
    <property type="entry name" value="4Fe4S_Fe-S-bd"/>
</dbReference>
<evidence type="ECO:0000256" key="1">
    <source>
        <dbReference type="ARBA" id="ARBA00022723"/>
    </source>
</evidence>
<reference evidence="5 6" key="1">
    <citation type="submission" date="2020-10" db="EMBL/GenBank/DDBJ databases">
        <authorList>
            <person name="Castelo-Branco R."/>
            <person name="Eusebio N."/>
            <person name="Adriana R."/>
            <person name="Vieira A."/>
            <person name="Brugerolle De Fraissinette N."/>
            <person name="Rezende De Castro R."/>
            <person name="Schneider M.P."/>
            <person name="Vasconcelos V."/>
            <person name="Leao P.N."/>
        </authorList>
    </citation>
    <scope>NUCLEOTIDE SEQUENCE [LARGE SCALE GENOMIC DNA]</scope>
    <source>
        <strain evidence="5 6">LEGE 03274</strain>
    </source>
</reference>
<feature type="domain" description="4Fe-4S ferredoxin-type" evidence="4">
    <location>
        <begin position="327"/>
        <end position="357"/>
    </location>
</feature>
<dbReference type="EMBL" id="JADEWC010000016">
    <property type="protein sequence ID" value="MBE9222751.1"/>
    <property type="molecule type" value="Genomic_DNA"/>
</dbReference>
<dbReference type="PANTHER" id="PTHR43312:SF2">
    <property type="entry name" value="OXIDOREDUCTASE"/>
    <property type="match status" value="1"/>
</dbReference>
<evidence type="ECO:0000259" key="4">
    <source>
        <dbReference type="PROSITE" id="PS51379"/>
    </source>
</evidence>
<dbReference type="InterPro" id="IPR017900">
    <property type="entry name" value="4Fe4S_Fe_S_CS"/>
</dbReference>
<dbReference type="InterPro" id="IPR053135">
    <property type="entry name" value="AKR2_Oxidoreductase"/>
</dbReference>
<dbReference type="RefSeq" id="WP_193800902.1">
    <property type="nucleotide sequence ID" value="NZ_JADEWC010000016.1"/>
</dbReference>
<dbReference type="CDD" id="cd19096">
    <property type="entry name" value="AKR_Fe-S_oxidoreductase"/>
    <property type="match status" value="1"/>
</dbReference>
<dbReference type="SUPFAM" id="SSF51430">
    <property type="entry name" value="NAD(P)-linked oxidoreductase"/>
    <property type="match status" value="1"/>
</dbReference>
<keyword evidence="6" id="KW-1185">Reference proteome</keyword>
<dbReference type="InterPro" id="IPR036812">
    <property type="entry name" value="NAD(P)_OxRdtase_dom_sf"/>
</dbReference>
<evidence type="ECO:0000313" key="6">
    <source>
        <dbReference type="Proteomes" id="UP000654604"/>
    </source>
</evidence>
<organism evidence="5 6">
    <name type="scientific">Cyanobacterium stanieri LEGE 03274</name>
    <dbReference type="NCBI Taxonomy" id="1828756"/>
    <lineage>
        <taxon>Bacteria</taxon>
        <taxon>Bacillati</taxon>
        <taxon>Cyanobacteriota</taxon>
        <taxon>Cyanophyceae</taxon>
        <taxon>Oscillatoriophycideae</taxon>
        <taxon>Chroococcales</taxon>
        <taxon>Geminocystaceae</taxon>
        <taxon>Cyanobacterium</taxon>
    </lineage>
</organism>
<dbReference type="PROSITE" id="PS00198">
    <property type="entry name" value="4FE4S_FER_1"/>
    <property type="match status" value="1"/>
</dbReference>
<evidence type="ECO:0000313" key="5">
    <source>
        <dbReference type="EMBL" id="MBE9222751.1"/>
    </source>
</evidence>
<sequence length="375" mass="43038">MNYRRFGKTNLNISIFTLGLMRCCYSENQLFDTVNKALFLGINHFEMARAYGKSEEYFGNFLQTSNVNRQNIIITTKLTPSESQKINKATIQKSLDNLQTSYIDCLAIHGINTEKHYQQLLESDSYIYSLLEAKQEGKIKYLGFSTHGNLEVIKKTIETGLFDFVNLHYYYFFQRNHPIINLAQEKDLGIFIISPADKGGMLYQPPQKLKDLCHPFTPLELNYRFLLDNPAITTLSLGAANPDELLIPLQVAEKDYPLTADEIKTFDKVEQSLSHTLGQDICSQCYQCLPCPENINIPEVLRLRNLGVGLDMVDFARYRYQMFENAGHWFWGNKGSKCTDCGECLPKCPQNLSIPNLLRDADSRFKGSQGRRLWE</sequence>
<accession>A0ABR9V5G1</accession>
<keyword evidence="1" id="KW-0479">Metal-binding</keyword>
<dbReference type="Pfam" id="PF00248">
    <property type="entry name" value="Aldo_ket_red"/>
    <property type="match status" value="1"/>
</dbReference>
<dbReference type="PROSITE" id="PS51379">
    <property type="entry name" value="4FE4S_FER_2"/>
    <property type="match status" value="1"/>
</dbReference>
<keyword evidence="2" id="KW-0408">Iron</keyword>